<proteinExistence type="predicted"/>
<dbReference type="Gene3D" id="3.40.50.300">
    <property type="entry name" value="P-loop containing nucleotide triphosphate hydrolases"/>
    <property type="match status" value="1"/>
</dbReference>
<dbReference type="GeneID" id="36522383"/>
<dbReference type="Pfam" id="PF24883">
    <property type="entry name" value="NPHP3_N"/>
    <property type="match status" value="1"/>
</dbReference>
<dbReference type="RefSeq" id="XP_024670839.1">
    <property type="nucleotide sequence ID" value="XM_024815223.1"/>
</dbReference>
<feature type="region of interest" description="Disordered" evidence="2">
    <location>
        <begin position="734"/>
        <end position="759"/>
    </location>
</feature>
<organism evidence="4 5">
    <name type="scientific">Aspergillus candidus</name>
    <dbReference type="NCBI Taxonomy" id="41067"/>
    <lineage>
        <taxon>Eukaryota</taxon>
        <taxon>Fungi</taxon>
        <taxon>Dikarya</taxon>
        <taxon>Ascomycota</taxon>
        <taxon>Pezizomycotina</taxon>
        <taxon>Eurotiomycetes</taxon>
        <taxon>Eurotiomycetidae</taxon>
        <taxon>Eurotiales</taxon>
        <taxon>Aspergillaceae</taxon>
        <taxon>Aspergillus</taxon>
        <taxon>Aspergillus subgen. Circumdati</taxon>
    </lineage>
</organism>
<dbReference type="GO" id="GO:0003824">
    <property type="term" value="F:catalytic activity"/>
    <property type="evidence" value="ECO:0007669"/>
    <property type="project" value="InterPro"/>
</dbReference>
<evidence type="ECO:0000256" key="1">
    <source>
        <dbReference type="ARBA" id="ARBA00022737"/>
    </source>
</evidence>
<dbReference type="PANTHER" id="PTHR46082:SF11">
    <property type="entry name" value="AAA+ ATPASE DOMAIN-CONTAINING PROTEIN-RELATED"/>
    <property type="match status" value="1"/>
</dbReference>
<evidence type="ECO:0000313" key="5">
    <source>
        <dbReference type="Proteomes" id="UP000234585"/>
    </source>
</evidence>
<name>A0A2I2F872_ASPCN</name>
<dbReference type="STRING" id="41067.A0A2I2F872"/>
<protein>
    <recommendedName>
        <fullName evidence="3">Nephrocystin 3-like N-terminal domain-containing protein</fullName>
    </recommendedName>
</protein>
<evidence type="ECO:0000259" key="3">
    <source>
        <dbReference type="Pfam" id="PF24883"/>
    </source>
</evidence>
<dbReference type="InterPro" id="IPR056884">
    <property type="entry name" value="NPHP3-like_N"/>
</dbReference>
<dbReference type="AlphaFoldDB" id="A0A2I2F872"/>
<dbReference type="SUPFAM" id="SSF52540">
    <property type="entry name" value="P-loop containing nucleoside triphosphate hydrolases"/>
    <property type="match status" value="1"/>
</dbReference>
<gene>
    <name evidence="4" type="ORF">BDW47DRAFT_118528</name>
</gene>
<dbReference type="SUPFAM" id="SSF53167">
    <property type="entry name" value="Purine and uridine phosphorylases"/>
    <property type="match status" value="1"/>
</dbReference>
<feature type="domain" description="Nephrocystin 3-like N-terminal" evidence="3">
    <location>
        <begin position="340"/>
        <end position="504"/>
    </location>
</feature>
<accession>A0A2I2F872</accession>
<keyword evidence="5" id="KW-1185">Reference proteome</keyword>
<evidence type="ECO:0000313" key="4">
    <source>
        <dbReference type="EMBL" id="PLB36827.1"/>
    </source>
</evidence>
<keyword evidence="1" id="KW-0677">Repeat</keyword>
<evidence type="ECO:0000256" key="2">
    <source>
        <dbReference type="SAM" id="MobiDB-lite"/>
    </source>
</evidence>
<dbReference type="EMBL" id="KZ559148">
    <property type="protein sequence ID" value="PLB36827.1"/>
    <property type="molecule type" value="Genomic_DNA"/>
</dbReference>
<sequence length="774" mass="86161">MADARKDLDNASYAIGWLAALPHERAAAEAMLDEKHAPPKHKHPTDDNIYTLGSIREQGGGDHNVVIASLPAGRYGVTPAAMAAAHMLSSFPAIKFGLMVGIGGGIPDVDGDGERDIRLGDVVVSQPSGSYGGVRQYDLGKATVDGFVETGTLNCPPRVLLNGVSALQGKHEIMESDIPRFLESMRHKYPLMTRPRQGPGYVYQGAENDRLFQADYRHEGGNDCRGCNPEKQIDREERYNHDPYVFYGTIASGNKKYAAATAAAYAKELLNNMDVTDVRTTPEARMIMSELRDLKSVTNDIASDLKQLNQSHQRKALYKWLTPVNSSARHSDHQKARAEDTGLWLLQDAIFQGWSSTLVTNTKQVLCCFGDPGVGKTILTSLVIDHLARRIATDPSSGLAYMYCDYRDSMHRKAENIIGSIIKQLLERLPQIPDTITQIHKRCIRDNRAMALEDARNMCSAAISQFSRVYICLDALDELAQAPLRDLMKCLWDEPSMRLYLTSRTHAQEIIGDFFENKHTIIVKAQEQDIRRFIVREIGGPNDVAPNAMDSKLKADIIATVVGSARGMFLLPVLQVRAILQAVSKRDREERLRTLPQDLGEAFAGSLSRIEQQANPLAELAKKVITWVHFGLQTFTVKMLKTILATREGDTEFDPRGEPDVEPLLACCHGLIVLGDGTSTIRLVHYSLHEFFIHQEEFFGLSRRQWHSALAATCLTFLFFPNPDVDEAEKYLQDSEHLKSNHDDSDGDKYDGGEDDTDERHGAMVAVQCSIMQP</sequence>
<dbReference type="GO" id="GO:0009116">
    <property type="term" value="P:nucleoside metabolic process"/>
    <property type="evidence" value="ECO:0007669"/>
    <property type="project" value="InterPro"/>
</dbReference>
<dbReference type="PANTHER" id="PTHR46082">
    <property type="entry name" value="ATP/GTP-BINDING PROTEIN-RELATED"/>
    <property type="match status" value="1"/>
</dbReference>
<dbReference type="InterPro" id="IPR027417">
    <property type="entry name" value="P-loop_NTPase"/>
</dbReference>
<reference evidence="4 5" key="1">
    <citation type="submission" date="2017-12" db="EMBL/GenBank/DDBJ databases">
        <authorList>
            <consortium name="DOE Joint Genome Institute"/>
            <person name="Haridas S."/>
            <person name="Kjaerbolling I."/>
            <person name="Vesth T.C."/>
            <person name="Frisvad J.C."/>
            <person name="Nybo J.L."/>
            <person name="Theobald S."/>
            <person name="Kuo A."/>
            <person name="Bowyer P."/>
            <person name="Matsuda Y."/>
            <person name="Mondo S."/>
            <person name="Lyhne E.K."/>
            <person name="Kogle M.E."/>
            <person name="Clum A."/>
            <person name="Lipzen A."/>
            <person name="Salamov A."/>
            <person name="Ngan C.Y."/>
            <person name="Daum C."/>
            <person name="Chiniquy J."/>
            <person name="Barry K."/>
            <person name="LaButti K."/>
            <person name="Simmons B.A."/>
            <person name="Magnuson J.K."/>
            <person name="Mortensen U.H."/>
            <person name="Larsen T.O."/>
            <person name="Grigoriev I.V."/>
            <person name="Baker S.E."/>
            <person name="Andersen M.R."/>
            <person name="Nordberg H.P."/>
            <person name="Cantor M.N."/>
            <person name="Hua S.X."/>
        </authorList>
    </citation>
    <scope>NUCLEOTIDE SEQUENCE [LARGE SCALE GENOMIC DNA]</scope>
    <source>
        <strain evidence="4 5">CBS 102.13</strain>
    </source>
</reference>
<dbReference type="InterPro" id="IPR053137">
    <property type="entry name" value="NLR-like"/>
</dbReference>
<dbReference type="InterPro" id="IPR035994">
    <property type="entry name" value="Nucleoside_phosphorylase_sf"/>
</dbReference>
<dbReference type="Gene3D" id="3.40.50.1580">
    <property type="entry name" value="Nucleoside phosphorylase domain"/>
    <property type="match status" value="1"/>
</dbReference>
<dbReference type="Proteomes" id="UP000234585">
    <property type="component" value="Unassembled WGS sequence"/>
</dbReference>
<dbReference type="OrthoDB" id="1577640at2759"/>